<proteinExistence type="inferred from homology"/>
<evidence type="ECO:0000256" key="2">
    <source>
        <dbReference type="ARBA" id="ARBA00006434"/>
    </source>
</evidence>
<keyword evidence="7 9" id="KW-0472">Membrane</keyword>
<dbReference type="InterPro" id="IPR038377">
    <property type="entry name" value="Na/Glc_symporter_sf"/>
</dbReference>
<accession>A0ABQ1HX29</accession>
<dbReference type="Gene3D" id="1.20.1730.10">
    <property type="entry name" value="Sodium/glucose cotransporter"/>
    <property type="match status" value="1"/>
</dbReference>
<evidence type="ECO:0000313" key="11">
    <source>
        <dbReference type="Proteomes" id="UP000651977"/>
    </source>
</evidence>
<feature type="transmembrane region" description="Helical" evidence="9">
    <location>
        <begin position="150"/>
        <end position="169"/>
    </location>
</feature>
<evidence type="ECO:0000256" key="6">
    <source>
        <dbReference type="ARBA" id="ARBA00022989"/>
    </source>
</evidence>
<keyword evidence="5" id="KW-0769">Symport</keyword>
<feature type="transmembrane region" description="Helical" evidence="9">
    <location>
        <begin position="511"/>
        <end position="536"/>
    </location>
</feature>
<feature type="transmembrane region" description="Helical" evidence="9">
    <location>
        <begin position="425"/>
        <end position="442"/>
    </location>
</feature>
<dbReference type="InterPro" id="IPR050277">
    <property type="entry name" value="Sodium:Solute_Symporter"/>
</dbReference>
<feature type="transmembrane region" description="Helical" evidence="9">
    <location>
        <begin position="247"/>
        <end position="268"/>
    </location>
</feature>
<evidence type="ECO:0000313" key="10">
    <source>
        <dbReference type="EMBL" id="GGA94172.1"/>
    </source>
</evidence>
<feature type="transmembrane region" description="Helical" evidence="9">
    <location>
        <begin position="480"/>
        <end position="499"/>
    </location>
</feature>
<sequence length="557" mass="60708">MDIQTWAFVFIASSFTLYLIIAVWAKAHTTADFYIASGRIHPLTNGMAGAANWMSAASFISLAGMISLMGYDSSVYLMGWTGGFVLLALLLAPYLKQLGEYTVAGFFARRFGASARIVAVVFTVFISFVYVAGQMRGVGLVFARFLDVDISLGVLLGMIIVFVYAVWGGMKGITYTQVAQYCVLIFAFLLPAFFTSFSLTGHWLPQLGLGASLNDSNVYLLDKLDALSVELGFSRFTESHQVILDRISIAAALMMGTAGLPHVITRFFTVARVKDARISIAYALVFIALLYSVAPAVGAFAKVNIIQSINGSELLGVAMEHQPTWLENWQQLSLVSWFDNNGDQRLFYSGDLRNEVFINQDIVMLASPELADLPNWVVALLAAGGLAAALSTAAGLVLVISSTLAHDLIKQTYAKNLSERQELKIARISVVLVIVAAGYLGVRPPALVTEVVAIAFGLAASTLFPALIFGIFVRRIAWPAVLAGMLVGFGFSLFYIVFFKFLAVQYNHVDYWLFGISPEGIGSLGMLLNFSTAWLLQYKCKPAPLSAQTMVLRLRRP</sequence>
<dbReference type="CDD" id="cd11480">
    <property type="entry name" value="SLC5sbd_u4"/>
    <property type="match status" value="1"/>
</dbReference>
<comment type="subcellular location">
    <subcellularLocation>
        <location evidence="1">Membrane</location>
        <topology evidence="1">Multi-pass membrane protein</topology>
    </subcellularLocation>
</comment>
<feature type="transmembrane region" description="Helical" evidence="9">
    <location>
        <begin position="107"/>
        <end position="130"/>
    </location>
</feature>
<reference evidence="11" key="1">
    <citation type="journal article" date="2019" name="Int. J. Syst. Evol. Microbiol.">
        <title>The Global Catalogue of Microorganisms (GCM) 10K type strain sequencing project: providing services to taxonomists for standard genome sequencing and annotation.</title>
        <authorList>
            <consortium name="The Broad Institute Genomics Platform"/>
            <consortium name="The Broad Institute Genome Sequencing Center for Infectious Disease"/>
            <person name="Wu L."/>
            <person name="Ma J."/>
        </authorList>
    </citation>
    <scope>NUCLEOTIDE SEQUENCE [LARGE SCALE GENOMIC DNA]</scope>
    <source>
        <strain evidence="11">CGMCC 1.10131</strain>
    </source>
</reference>
<keyword evidence="11" id="KW-1185">Reference proteome</keyword>
<evidence type="ECO:0000256" key="9">
    <source>
        <dbReference type="SAM" id="Phobius"/>
    </source>
</evidence>
<feature type="transmembrane region" description="Helical" evidence="9">
    <location>
        <begin position="75"/>
        <end position="95"/>
    </location>
</feature>
<dbReference type="InterPro" id="IPR001734">
    <property type="entry name" value="Na/solute_symporter"/>
</dbReference>
<comment type="caution">
    <text evidence="10">The sequence shown here is derived from an EMBL/GenBank/DDBJ whole genome shotgun (WGS) entry which is preliminary data.</text>
</comment>
<name>A0ABQ1HX29_9ALTE</name>
<evidence type="ECO:0000256" key="1">
    <source>
        <dbReference type="ARBA" id="ARBA00004141"/>
    </source>
</evidence>
<dbReference type="PANTHER" id="PTHR48086">
    <property type="entry name" value="SODIUM/PROLINE SYMPORTER-RELATED"/>
    <property type="match status" value="1"/>
</dbReference>
<keyword evidence="3" id="KW-0813">Transport</keyword>
<keyword evidence="6 9" id="KW-1133">Transmembrane helix</keyword>
<gene>
    <name evidence="10" type="ORF">GCM10007414_03580</name>
</gene>
<dbReference type="PROSITE" id="PS50283">
    <property type="entry name" value="NA_SOLUT_SYMP_3"/>
    <property type="match status" value="1"/>
</dbReference>
<dbReference type="Pfam" id="PF00474">
    <property type="entry name" value="SSF"/>
    <property type="match status" value="2"/>
</dbReference>
<feature type="transmembrane region" description="Helical" evidence="9">
    <location>
        <begin position="376"/>
        <end position="404"/>
    </location>
</feature>
<dbReference type="EMBL" id="BMDY01000002">
    <property type="protein sequence ID" value="GGA94172.1"/>
    <property type="molecule type" value="Genomic_DNA"/>
</dbReference>
<feature type="transmembrane region" description="Helical" evidence="9">
    <location>
        <begin position="181"/>
        <end position="204"/>
    </location>
</feature>
<feature type="transmembrane region" description="Helical" evidence="9">
    <location>
        <begin position="454"/>
        <end position="473"/>
    </location>
</feature>
<feature type="transmembrane region" description="Helical" evidence="9">
    <location>
        <begin position="6"/>
        <end position="25"/>
    </location>
</feature>
<evidence type="ECO:0000256" key="3">
    <source>
        <dbReference type="ARBA" id="ARBA00022448"/>
    </source>
</evidence>
<feature type="transmembrane region" description="Helical" evidence="9">
    <location>
        <begin position="280"/>
        <end position="301"/>
    </location>
</feature>
<comment type="similarity">
    <text evidence="2 8">Belongs to the sodium:solute symporter (SSF) (TC 2.A.21) family.</text>
</comment>
<feature type="transmembrane region" description="Helical" evidence="9">
    <location>
        <begin position="46"/>
        <end position="69"/>
    </location>
</feature>
<dbReference type="PANTHER" id="PTHR48086:SF5">
    <property type="entry name" value="NA(+):SOLUTE SYMPORTER (SSF FAMILY)"/>
    <property type="match status" value="1"/>
</dbReference>
<dbReference type="Proteomes" id="UP000651977">
    <property type="component" value="Unassembled WGS sequence"/>
</dbReference>
<evidence type="ECO:0000256" key="8">
    <source>
        <dbReference type="RuleBase" id="RU362091"/>
    </source>
</evidence>
<evidence type="ECO:0000256" key="5">
    <source>
        <dbReference type="ARBA" id="ARBA00022847"/>
    </source>
</evidence>
<evidence type="ECO:0000256" key="4">
    <source>
        <dbReference type="ARBA" id="ARBA00022692"/>
    </source>
</evidence>
<protein>
    <submittedName>
        <fullName evidence="10">Sodium/solute symporter</fullName>
    </submittedName>
</protein>
<dbReference type="NCBIfam" id="TIGR03648">
    <property type="entry name" value="Na_symport_lg"/>
    <property type="match status" value="1"/>
</dbReference>
<dbReference type="InterPro" id="IPR019899">
    <property type="entry name" value="Na/solute_symporter_VC_2705"/>
</dbReference>
<dbReference type="RefSeq" id="WP_188407254.1">
    <property type="nucleotide sequence ID" value="NZ_BMDY01000002.1"/>
</dbReference>
<evidence type="ECO:0000256" key="7">
    <source>
        <dbReference type="ARBA" id="ARBA00023136"/>
    </source>
</evidence>
<keyword evidence="4 9" id="KW-0812">Transmembrane</keyword>
<organism evidence="10 11">
    <name type="scientific">Agarivorans gilvus</name>
    <dbReference type="NCBI Taxonomy" id="680279"/>
    <lineage>
        <taxon>Bacteria</taxon>
        <taxon>Pseudomonadati</taxon>
        <taxon>Pseudomonadota</taxon>
        <taxon>Gammaproteobacteria</taxon>
        <taxon>Alteromonadales</taxon>
        <taxon>Alteromonadaceae</taxon>
        <taxon>Agarivorans</taxon>
    </lineage>
</organism>